<evidence type="ECO:0000313" key="5">
    <source>
        <dbReference type="EMBL" id="KAG0558935.1"/>
    </source>
</evidence>
<feature type="compositionally biased region" description="Acidic residues" evidence="3">
    <location>
        <begin position="57"/>
        <end position="88"/>
    </location>
</feature>
<dbReference type="EMBL" id="CM026431">
    <property type="protein sequence ID" value="KAG0558935.1"/>
    <property type="molecule type" value="Genomic_DNA"/>
</dbReference>
<comment type="similarity">
    <text evidence="1">Belongs to the STIG1 family.</text>
</comment>
<keyword evidence="6" id="KW-1185">Reference proteome</keyword>
<accession>A0A8T0GK36</accession>
<protein>
    <submittedName>
        <fullName evidence="5">Uncharacterized protein</fullName>
    </submittedName>
</protein>
<dbReference type="InterPro" id="IPR006969">
    <property type="entry name" value="Stig-like"/>
</dbReference>
<dbReference type="Proteomes" id="UP000822688">
    <property type="component" value="Chromosome 10"/>
</dbReference>
<dbReference type="PANTHER" id="PTHR33227:SF54">
    <property type="entry name" value="PROTEIN STIG1"/>
    <property type="match status" value="1"/>
</dbReference>
<sequence length="273" mass="28947">MAPRTAVLLLALLGAVICLQSVVVAEDASINVASVGSEVKSLDEERNSEGFPAPEGVEPEFDGTDSGSEDDESSTEVSDVEADDEDDLSPAHPLARILHERGSKRCWSKKHCKKHFKKAGCCRKKCVNLACDNKNCGKCGRSCKVKKGYGCRAGKCRKIKKQSHSSRCGAHKKCKKGASCCKGKCVNLKSNKGHCGKCGKGCRSGSVCCKGKCVNMKHDSRNCGKCGRSCGYGKKCCNGCCKNVFGSDKHNCGGCGKKCVGGSKCKFGMCGYA</sequence>
<evidence type="ECO:0000256" key="3">
    <source>
        <dbReference type="SAM" id="MobiDB-lite"/>
    </source>
</evidence>
<reference evidence="5" key="1">
    <citation type="submission" date="2020-06" db="EMBL/GenBank/DDBJ databases">
        <title>WGS assembly of Ceratodon purpureus strain R40.</title>
        <authorList>
            <person name="Carey S.B."/>
            <person name="Jenkins J."/>
            <person name="Shu S."/>
            <person name="Lovell J.T."/>
            <person name="Sreedasyam A."/>
            <person name="Maumus F."/>
            <person name="Tiley G.P."/>
            <person name="Fernandez-Pozo N."/>
            <person name="Barry K."/>
            <person name="Chen C."/>
            <person name="Wang M."/>
            <person name="Lipzen A."/>
            <person name="Daum C."/>
            <person name="Saski C.A."/>
            <person name="Payton A.C."/>
            <person name="Mcbreen J.C."/>
            <person name="Conrad R.E."/>
            <person name="Kollar L.M."/>
            <person name="Olsson S."/>
            <person name="Huttunen S."/>
            <person name="Landis J.B."/>
            <person name="Wickett N.J."/>
            <person name="Johnson M.G."/>
            <person name="Rensing S.A."/>
            <person name="Grimwood J."/>
            <person name="Schmutz J."/>
            <person name="Mcdaniel S.F."/>
        </authorList>
    </citation>
    <scope>NUCLEOTIDE SEQUENCE</scope>
    <source>
        <strain evidence="5">R40</strain>
    </source>
</reference>
<dbReference type="PANTHER" id="PTHR33227">
    <property type="entry name" value="STIGMA-SPECIFIC STIG1-LIKE PROTEIN 3"/>
    <property type="match status" value="1"/>
</dbReference>
<feature type="region of interest" description="Disordered" evidence="3">
    <location>
        <begin position="39"/>
        <end position="92"/>
    </location>
</feature>
<evidence type="ECO:0000256" key="4">
    <source>
        <dbReference type="SAM" id="SignalP"/>
    </source>
</evidence>
<comment type="caution">
    <text evidence="5">The sequence shown here is derived from an EMBL/GenBank/DDBJ whole genome shotgun (WGS) entry which is preliminary data.</text>
</comment>
<keyword evidence="2 4" id="KW-0732">Signal</keyword>
<dbReference type="Pfam" id="PF04885">
    <property type="entry name" value="Stig1"/>
    <property type="match status" value="1"/>
</dbReference>
<proteinExistence type="inferred from homology"/>
<organism evidence="5 6">
    <name type="scientific">Ceratodon purpureus</name>
    <name type="common">Fire moss</name>
    <name type="synonym">Dicranum purpureum</name>
    <dbReference type="NCBI Taxonomy" id="3225"/>
    <lineage>
        <taxon>Eukaryota</taxon>
        <taxon>Viridiplantae</taxon>
        <taxon>Streptophyta</taxon>
        <taxon>Embryophyta</taxon>
        <taxon>Bryophyta</taxon>
        <taxon>Bryophytina</taxon>
        <taxon>Bryopsida</taxon>
        <taxon>Dicranidae</taxon>
        <taxon>Pseudoditrichales</taxon>
        <taxon>Ditrichaceae</taxon>
        <taxon>Ceratodon</taxon>
    </lineage>
</organism>
<feature type="chain" id="PRO_5035938613" evidence="4">
    <location>
        <begin position="19"/>
        <end position="273"/>
    </location>
</feature>
<evidence type="ECO:0000256" key="1">
    <source>
        <dbReference type="ARBA" id="ARBA00006010"/>
    </source>
</evidence>
<gene>
    <name evidence="5" type="ORF">KC19_10G065900</name>
</gene>
<name>A0A8T0GK36_CERPU</name>
<dbReference type="AlphaFoldDB" id="A0A8T0GK36"/>
<evidence type="ECO:0000313" key="6">
    <source>
        <dbReference type="Proteomes" id="UP000822688"/>
    </source>
</evidence>
<evidence type="ECO:0000256" key="2">
    <source>
        <dbReference type="ARBA" id="ARBA00022729"/>
    </source>
</evidence>
<feature type="signal peptide" evidence="4">
    <location>
        <begin position="1"/>
        <end position="18"/>
    </location>
</feature>